<gene>
    <name evidence="2" type="ORF">DIU31_024190</name>
    <name evidence="3" type="ORF">J3L21_03255</name>
</gene>
<dbReference type="Proteomes" id="UP000663940">
    <property type="component" value="Chromosome"/>
</dbReference>
<evidence type="ECO:0000313" key="2">
    <source>
        <dbReference type="EMBL" id="QEM06463.1"/>
    </source>
</evidence>
<keyword evidence="1" id="KW-0812">Transmembrane</keyword>
<feature type="transmembrane region" description="Helical" evidence="1">
    <location>
        <begin position="359"/>
        <end position="379"/>
    </location>
</feature>
<dbReference type="EMBL" id="CP071880">
    <property type="protein sequence ID" value="QTE51009.1"/>
    <property type="molecule type" value="Genomic_DNA"/>
</dbReference>
<dbReference type="InterPro" id="IPR001036">
    <property type="entry name" value="Acrflvin-R"/>
</dbReference>
<dbReference type="SUPFAM" id="SSF82866">
    <property type="entry name" value="Multidrug efflux transporter AcrB transmembrane domain"/>
    <property type="match status" value="2"/>
</dbReference>
<dbReference type="Gene3D" id="3.30.70.1430">
    <property type="entry name" value="Multidrug efflux transporter AcrB pore domain"/>
    <property type="match status" value="2"/>
</dbReference>
<keyword evidence="5" id="KW-1185">Reference proteome</keyword>
<protein>
    <submittedName>
        <fullName evidence="2">Efflux RND transporter permease subunit</fullName>
    </submittedName>
</protein>
<dbReference type="PANTHER" id="PTHR32063">
    <property type="match status" value="1"/>
</dbReference>
<name>A0AAE6JJA8_9SPHI</name>
<feature type="transmembrane region" description="Helical" evidence="1">
    <location>
        <begin position="385"/>
        <end position="409"/>
    </location>
</feature>
<dbReference type="Gene3D" id="3.30.70.1440">
    <property type="entry name" value="Multidrug efflux transporter AcrB pore domain"/>
    <property type="match status" value="1"/>
</dbReference>
<dbReference type="Proteomes" id="UP000250557">
    <property type="component" value="Chromosome"/>
</dbReference>
<feature type="transmembrane region" description="Helical" evidence="1">
    <location>
        <begin position="555"/>
        <end position="575"/>
    </location>
</feature>
<keyword evidence="1" id="KW-0472">Membrane</keyword>
<dbReference type="PANTHER" id="PTHR32063:SF8">
    <property type="entry name" value="CATION EFFLUX PROTEIN"/>
    <property type="match status" value="1"/>
</dbReference>
<dbReference type="RefSeq" id="WP_112653433.1">
    <property type="nucleotide sequence ID" value="NZ_CP043451.1"/>
</dbReference>
<dbReference type="Gene3D" id="1.20.1640.10">
    <property type="entry name" value="Multidrug efflux transporter AcrB transmembrane domain"/>
    <property type="match status" value="2"/>
</dbReference>
<organism evidence="2 4">
    <name type="scientific">Mucilaginibacter rubeus</name>
    <dbReference type="NCBI Taxonomy" id="2027860"/>
    <lineage>
        <taxon>Bacteria</taxon>
        <taxon>Pseudomonadati</taxon>
        <taxon>Bacteroidota</taxon>
        <taxon>Sphingobacteriia</taxon>
        <taxon>Sphingobacteriales</taxon>
        <taxon>Sphingobacteriaceae</taxon>
        <taxon>Mucilaginibacter</taxon>
    </lineage>
</organism>
<dbReference type="Gene3D" id="3.30.2090.10">
    <property type="entry name" value="Multidrug efflux transporter AcrB TolC docking domain, DN and DC subdomains"/>
    <property type="match status" value="2"/>
</dbReference>
<proteinExistence type="predicted"/>
<dbReference type="GO" id="GO:0005886">
    <property type="term" value="C:plasma membrane"/>
    <property type="evidence" value="ECO:0007669"/>
    <property type="project" value="TreeGrafter"/>
</dbReference>
<reference evidence="2 4" key="1">
    <citation type="submission" date="2019-08" db="EMBL/GenBank/DDBJ databases">
        <title>Comparative genome analysis confer to the adaptation heavy metal polluted environment.</title>
        <authorList>
            <person name="Li Y."/>
        </authorList>
    </citation>
    <scope>NUCLEOTIDE SEQUENCE [LARGE SCALE GENOMIC DNA]</scope>
    <source>
        <strain evidence="2 4">P2</strain>
    </source>
</reference>
<dbReference type="Gene3D" id="3.30.70.1320">
    <property type="entry name" value="Multidrug efflux transporter AcrB pore domain like"/>
    <property type="match status" value="1"/>
</dbReference>
<feature type="transmembrane region" description="Helical" evidence="1">
    <location>
        <begin position="924"/>
        <end position="946"/>
    </location>
</feature>
<feature type="transmembrane region" description="Helical" evidence="1">
    <location>
        <begin position="430"/>
        <end position="451"/>
    </location>
</feature>
<reference evidence="3 5" key="2">
    <citation type="submission" date="2021-03" db="EMBL/GenBank/DDBJ databases">
        <title>Mucilaginibacter strains isolated from gold and copper mining confer multi heavy-metal resistance.</title>
        <authorList>
            <person name="Li Y."/>
        </authorList>
    </citation>
    <scope>NUCLEOTIDE SEQUENCE [LARGE SCALE GENOMIC DNA]</scope>
    <source>
        <strain evidence="3 5">P2-4</strain>
    </source>
</reference>
<accession>A0AAE6JJA8</accession>
<feature type="transmembrane region" description="Helical" evidence="1">
    <location>
        <begin position="1001"/>
        <end position="1020"/>
    </location>
</feature>
<dbReference type="SUPFAM" id="SSF82714">
    <property type="entry name" value="Multidrug efflux transporter AcrB TolC docking domain, DN and DC subdomains"/>
    <property type="match status" value="2"/>
</dbReference>
<sequence>MSMVISALKRPITTVVITMSLLIFAVLSAIKIPIDIFPQLNLPTIYVIESYGGMSPQQMEGFFSTRLQDQFLYVNGVKNITSKNIQGLTMLKLSFYESTDMAEASAQVALQVNRAMKFFPPGALPPQVVRFDASSLPVGQLVLSAPSRSLKEIYDLAATRIRPMFASVPGLSAPPPFGANSRSITVSVDPNKLRSYNLTPDQVVEALAKFNVMSPSGNLRLNNTMFVTTINTLVKQVDEFGNIPVVTKNGVPILVKDVARVADASDVTVDYALINGKRSVYIPVVKTADASTWSVVQSLKSKIPEMQSLLPDDVKISYEFDQSVFVINAVKSLITEGGLGAILTGLMVLLFLRDWRSSLIVVITIPVSILIGVLLLGLFGQTINIMTLSGLALAIGILVDQATVTIENIHQHLEMGKAKAQAIYDACEEISFPLLLILLCILAVFAPSFMMNGVPKAMFLPLSMSIGLTMIVSYILAQTLVPILSNWLIKAETYQHYEHGEVHAHAGEALDKPEKDQIDSHLNNEQQHPEKNDLFERIKMQFMRILKRWMPNKKLIVPIYLVLALVLAGICYVFIGKDMMPKLNNGQFQIRIKEPDGTRLERTEDKLKQVLKIIDSTVDHHVAISSGYVGLIPSSYGTSNLYIFNTGTHEAVLQVNLDAEYQMNMDELKDALRKNIASRLPDLRVTFEPIDMTEKIMSQGAATPIEIRVAGKDMSQIESYANKVLAKLKKINYLRDVQIAQPLRFPVVVITLDRLKAAQFGLNVTDIARSVTASTSSSRFTEKNQWLDEKSAYTYQVQVQIPEYVMNTMDELKEIPLVKGRNTPVLGDIADFKIKYVPGEYDRTGPRRFLTVSANIYKKDLGTATNDVQEAIRSLGVTPKGLLAEVKGMSSLLTETLTSLQNGLLFAILVIFLLLAANYQSFKLSLTVLSTIPAVILGSLTALLLTGSTLNLQSYMGMIMSTGVSVANAILIVTNAESLRLEYRDATRAAITSASIRLRPILMTSLAMMAGMVPMASGMGEAGEQTAPLGRAVIGGLFASTIAALFILPQVFAWIQQKTSYIPPSLMRGVKINETKELQTQTLEP</sequence>
<dbReference type="AlphaFoldDB" id="A0AAE6JJA8"/>
<feature type="transmembrane region" description="Helical" evidence="1">
    <location>
        <begin position="952"/>
        <end position="974"/>
    </location>
</feature>
<dbReference type="InterPro" id="IPR027463">
    <property type="entry name" value="AcrB_DN_DC_subdom"/>
</dbReference>
<feature type="transmembrane region" description="Helical" evidence="1">
    <location>
        <begin position="1032"/>
        <end position="1055"/>
    </location>
</feature>
<dbReference type="EMBL" id="CP043451">
    <property type="protein sequence ID" value="QEM06463.1"/>
    <property type="molecule type" value="Genomic_DNA"/>
</dbReference>
<dbReference type="Pfam" id="PF00873">
    <property type="entry name" value="ACR_tran"/>
    <property type="match status" value="1"/>
</dbReference>
<dbReference type="GO" id="GO:0042910">
    <property type="term" value="F:xenobiotic transmembrane transporter activity"/>
    <property type="evidence" value="ECO:0007669"/>
    <property type="project" value="TreeGrafter"/>
</dbReference>
<evidence type="ECO:0000313" key="3">
    <source>
        <dbReference type="EMBL" id="QTE51009.1"/>
    </source>
</evidence>
<evidence type="ECO:0000313" key="4">
    <source>
        <dbReference type="Proteomes" id="UP000250557"/>
    </source>
</evidence>
<feature type="transmembrane region" description="Helical" evidence="1">
    <location>
        <begin position="457"/>
        <end position="477"/>
    </location>
</feature>
<feature type="transmembrane region" description="Helical" evidence="1">
    <location>
        <begin position="333"/>
        <end position="352"/>
    </location>
</feature>
<keyword evidence="1" id="KW-1133">Transmembrane helix</keyword>
<feature type="transmembrane region" description="Helical" evidence="1">
    <location>
        <begin position="899"/>
        <end position="917"/>
    </location>
</feature>
<evidence type="ECO:0000313" key="5">
    <source>
        <dbReference type="Proteomes" id="UP000663940"/>
    </source>
</evidence>
<dbReference type="SUPFAM" id="SSF82693">
    <property type="entry name" value="Multidrug efflux transporter AcrB pore domain, PN1, PN2, PC1 and PC2 subdomains"/>
    <property type="match status" value="2"/>
</dbReference>
<dbReference type="PRINTS" id="PR00702">
    <property type="entry name" value="ACRIFLAVINRP"/>
</dbReference>
<evidence type="ECO:0000256" key="1">
    <source>
        <dbReference type="SAM" id="Phobius"/>
    </source>
</evidence>